<evidence type="ECO:0000313" key="1">
    <source>
        <dbReference type="EMBL" id="EJT51205.1"/>
    </source>
</evidence>
<comment type="caution">
    <text evidence="1">The sequence shown here is derived from an EMBL/GenBank/DDBJ whole genome shotgun (WGS) entry which is preliminary data.</text>
</comment>
<protein>
    <submittedName>
        <fullName evidence="1">Uncharacterized protein</fullName>
    </submittedName>
</protein>
<dbReference type="AlphaFoldDB" id="J4UHV0"/>
<dbReference type="GeneID" id="25991181"/>
<dbReference type="KEGG" id="tasa:A1Q1_07669"/>
<name>J4UHV0_TRIAS</name>
<organism evidence="1 2">
    <name type="scientific">Trichosporon asahii var. asahii (strain ATCC 90039 / CBS 2479 / JCM 2466 / KCTC 7840 / NBRC 103889/ NCYC 2677 / UAMH 7654)</name>
    <name type="common">Yeast</name>
    <dbReference type="NCBI Taxonomy" id="1186058"/>
    <lineage>
        <taxon>Eukaryota</taxon>
        <taxon>Fungi</taxon>
        <taxon>Dikarya</taxon>
        <taxon>Basidiomycota</taxon>
        <taxon>Agaricomycotina</taxon>
        <taxon>Tremellomycetes</taxon>
        <taxon>Trichosporonales</taxon>
        <taxon>Trichosporonaceae</taxon>
        <taxon>Trichosporon</taxon>
    </lineage>
</organism>
<dbReference type="HOGENOM" id="CLU_332087_0_0_1"/>
<dbReference type="Proteomes" id="UP000002748">
    <property type="component" value="Unassembled WGS sequence"/>
</dbReference>
<accession>J4UHV0</accession>
<dbReference type="RefSeq" id="XP_014182156.1">
    <property type="nucleotide sequence ID" value="XM_014326681.1"/>
</dbReference>
<dbReference type="EMBL" id="ALBS01000073">
    <property type="protein sequence ID" value="EJT51205.1"/>
    <property type="molecule type" value="Genomic_DNA"/>
</dbReference>
<reference evidence="1 2" key="1">
    <citation type="journal article" date="2012" name="Eukaryot. Cell">
        <title>Draft genome sequence of CBS 2479, the standard type strain of Trichosporon asahii.</title>
        <authorList>
            <person name="Yang R.Y."/>
            <person name="Li H.T."/>
            <person name="Zhu H."/>
            <person name="Zhou G.P."/>
            <person name="Wang M."/>
            <person name="Wang L."/>
        </authorList>
    </citation>
    <scope>NUCLEOTIDE SEQUENCE [LARGE SCALE GENOMIC DNA]</scope>
    <source>
        <strain evidence="2">ATCC 90039 / CBS 2479 / JCM 2466 / KCTC 7840 / NCYC 2677 / UAMH 7654</strain>
    </source>
</reference>
<proteinExistence type="predicted"/>
<gene>
    <name evidence="1" type="ORF">A1Q1_07669</name>
</gene>
<dbReference type="VEuPathDB" id="FungiDB:A1Q1_07669"/>
<evidence type="ECO:0000313" key="2">
    <source>
        <dbReference type="Proteomes" id="UP000002748"/>
    </source>
</evidence>
<sequence>MTEQHLYLPNQHLSSNQSFPHISSRAYVTVFSRRQLQRRVRLMNRTLPRVHRKWEAPSFTGVLLPPPRSTSTHILWSGPATAAATPTYHAIVNPPLTGHRDIQMEALDLSNALVKDRLRKVIELDEIQNTREEAMAWMRDSYHEYIRLQPPGVRSVIDAWPSVNKMRYIGHIFVYALEDLTCVIVSAAGGSATRDIRPRDIINHLLTYPLQPPYAEYTTSGQLSSDRPRPVSLPRPDGKHGTFLDLADPTIRHLLHLILSSGWKLAYAYLADLRDLLLKWAGNMEKIERAGLRPKDKQKKLDDEKSRVVSIISSTLVHLLGRPGSSAFDDNTFVSKHGAYKQNFLRHLLIRAEMCDYEVHPRFDNIPMATLPVPLPEADPGREALQLAPLHPTKKKLSNSMENLARVLSDIKAYAVAAGADEHDARLEKEIGFLICDLESGDPDAIVDAICDHLAEVTVAAGCYASLAAAHRDLAVFKDIYLDHLSPRALKTLHIGYTHQIDVTVEYLRAVEAIIDDAPIAFEERTELIYFKFIDVDNVLPEVVDISQRPEVRRWAEQALDRSQPTEETEKLFRALWGENVPFELYSPTARVYQARRSGSRMQALLSSIVLLASRGVSGHKPVYYALHRQTDASVKRRRLEQHDITLEYLKAIELIGPHDQPMGFGDRDEVIYFKTLDTSNVLEAVQDGSQRPENIQGARAAFDRPHCDQDAQDLLDCVWDGQVSFKVYDPDALVYHVGRKQGNRLSSRDRLDELGLSYKTAANQSLWLSSRGFANVKPTYFALLKQTAASIKKRRLEQGTRRMRIGKRVAQIPGGIEELFESMTPRPQKSVALRPEAHLERFWAPQQPSEVVFPTYCLSTP</sequence>